<comment type="caution">
    <text evidence="1">The sequence shown here is derived from an EMBL/GenBank/DDBJ whole genome shotgun (WGS) entry which is preliminary data.</text>
</comment>
<protein>
    <submittedName>
        <fullName evidence="1">Uncharacterized protein</fullName>
    </submittedName>
</protein>
<keyword evidence="2" id="KW-1185">Reference proteome</keyword>
<accession>A0ABS0LGC9</accession>
<dbReference type="SUPFAM" id="SSF64496">
    <property type="entry name" value="DNA-binding domain of intron-encoded endonucleases"/>
    <property type="match status" value="1"/>
</dbReference>
<gene>
    <name evidence="1" type="ORF">HYQ42_00490</name>
</gene>
<proteinExistence type="predicted"/>
<evidence type="ECO:0000313" key="2">
    <source>
        <dbReference type="Proteomes" id="UP000823401"/>
    </source>
</evidence>
<dbReference type="RefSeq" id="WP_197103125.1">
    <property type="nucleotide sequence ID" value="NZ_JACCEL010000001.1"/>
</dbReference>
<name>A0ABS0LGC9_9LACT</name>
<evidence type="ECO:0000313" key="1">
    <source>
        <dbReference type="EMBL" id="MBG9977248.1"/>
    </source>
</evidence>
<organism evidence="1 2">
    <name type="scientific">Ruoffia tabacinasalis</name>
    <dbReference type="NCBI Taxonomy" id="87458"/>
    <lineage>
        <taxon>Bacteria</taxon>
        <taxon>Bacillati</taxon>
        <taxon>Bacillota</taxon>
        <taxon>Bacilli</taxon>
        <taxon>Lactobacillales</taxon>
        <taxon>Aerococcaceae</taxon>
        <taxon>Ruoffia</taxon>
    </lineage>
</organism>
<dbReference type="Proteomes" id="UP000823401">
    <property type="component" value="Unassembled WGS sequence"/>
</dbReference>
<reference evidence="1 2" key="1">
    <citation type="submission" date="2020-07" db="EMBL/GenBank/DDBJ databases">
        <title>Facklamia lactis sp. nov., isolated from raw milk.</title>
        <authorList>
            <person name="Doll E.V."/>
            <person name="Huptas C."/>
            <person name="Staib L."/>
            <person name="Wenning M."/>
            <person name="Scherer S."/>
        </authorList>
    </citation>
    <scope>NUCLEOTIDE SEQUENCE [LARGE SCALE GENOMIC DNA]</scope>
    <source>
        <strain evidence="1 2">DSM 104272</strain>
    </source>
</reference>
<dbReference type="EMBL" id="JACCEL010000001">
    <property type="protein sequence ID" value="MBG9977248.1"/>
    <property type="molecule type" value="Genomic_DNA"/>
</dbReference>
<sequence>MSRASEHFNEWLEMISLLDMENLSKPEQVRLYELKLFFRGGKVKSNERRRIAKSKPLVLIDPNGKRTIYESRKELIQLAGVNPDALYDALLRGNGRLTPKKWKGYTVKEMT</sequence>